<proteinExistence type="inferred from homology"/>
<reference evidence="6" key="4">
    <citation type="journal article" date="2018" name="Nat. Plants">
        <title>Whole-genome landscape of Medicago truncatula symbiotic genes.</title>
        <authorList>
            <person name="Pecrix Y."/>
            <person name="Staton S.E."/>
            <person name="Sallet E."/>
            <person name="Lelandais-Briere C."/>
            <person name="Moreau S."/>
            <person name="Carrere S."/>
            <person name="Blein T."/>
            <person name="Jardinaud M.F."/>
            <person name="Latrasse D."/>
            <person name="Zouine M."/>
            <person name="Zahm M."/>
            <person name="Kreplak J."/>
            <person name="Mayjonade B."/>
            <person name="Satge C."/>
            <person name="Perez M."/>
            <person name="Cauet S."/>
            <person name="Marande W."/>
            <person name="Chantry-Darmon C."/>
            <person name="Lopez-Roques C."/>
            <person name="Bouchez O."/>
            <person name="Berard A."/>
            <person name="Debelle F."/>
            <person name="Munos S."/>
            <person name="Bendahmane A."/>
            <person name="Berges H."/>
            <person name="Niebel A."/>
            <person name="Buitink J."/>
            <person name="Frugier F."/>
            <person name="Benhamed M."/>
            <person name="Crespi M."/>
            <person name="Gouzy J."/>
            <person name="Gamas P."/>
        </authorList>
    </citation>
    <scope>NUCLEOTIDE SEQUENCE [LARGE SCALE GENOMIC DNA]</scope>
    <source>
        <strain evidence="6">cv. Jemalong A17</strain>
    </source>
</reference>
<accession>G7L3U4</accession>
<dbReference type="HOGENOM" id="CLU_098106_2_2_1"/>
<dbReference type="KEGG" id="mtr:11420964"/>
<organism evidence="2 5">
    <name type="scientific">Medicago truncatula</name>
    <name type="common">Barrel medic</name>
    <name type="synonym">Medicago tribuloides</name>
    <dbReference type="NCBI Taxonomy" id="3880"/>
    <lineage>
        <taxon>Eukaryota</taxon>
        <taxon>Viridiplantae</taxon>
        <taxon>Streptophyta</taxon>
        <taxon>Embryophyta</taxon>
        <taxon>Tracheophyta</taxon>
        <taxon>Spermatophyta</taxon>
        <taxon>Magnoliopsida</taxon>
        <taxon>eudicotyledons</taxon>
        <taxon>Gunneridae</taxon>
        <taxon>Pentapetalae</taxon>
        <taxon>rosids</taxon>
        <taxon>fabids</taxon>
        <taxon>Fabales</taxon>
        <taxon>Fabaceae</taxon>
        <taxon>Papilionoideae</taxon>
        <taxon>50 kb inversion clade</taxon>
        <taxon>NPAAA clade</taxon>
        <taxon>Hologalegina</taxon>
        <taxon>IRL clade</taxon>
        <taxon>Trifolieae</taxon>
        <taxon>Medicago</taxon>
    </lineage>
</organism>
<dbReference type="EnsemblPlants" id="AES81883">
    <property type="protein sequence ID" value="AES81883"/>
    <property type="gene ID" value="MTR_7g101740"/>
</dbReference>
<protein>
    <submittedName>
        <fullName evidence="3">Putative small auxin-up RNA</fullName>
    </submittedName>
    <submittedName>
        <fullName evidence="2">SAUR-like auxin-responsive family protein</fullName>
    </submittedName>
</protein>
<dbReference type="STRING" id="3880.G7L3U4"/>
<dbReference type="InterPro" id="IPR003676">
    <property type="entry name" value="SAUR_fam"/>
</dbReference>
<reference evidence="4" key="3">
    <citation type="submission" date="2015-04" db="UniProtKB">
        <authorList>
            <consortium name="EnsemblPlants"/>
        </authorList>
    </citation>
    <scope>IDENTIFICATION</scope>
    <source>
        <strain evidence="4">cv. Jemalong A17</strain>
    </source>
</reference>
<evidence type="ECO:0000256" key="1">
    <source>
        <dbReference type="ARBA" id="ARBA00006974"/>
    </source>
</evidence>
<sequence>MKCKFLRGCVNKLKKMTRPCDYWFGLLSSVFEMDSIPNDVPKGHLVVYVGENYKRFVIKIGLLHHPLFKALLEQAREEYDFIADSKLCIPCNEHLFLSVLSFASSTHNEKVFVCV</sequence>
<evidence type="ECO:0000313" key="6">
    <source>
        <dbReference type="Proteomes" id="UP000265566"/>
    </source>
</evidence>
<dbReference type="PANTHER" id="PTHR31374">
    <property type="entry name" value="AUXIN-INDUCED PROTEIN-LIKE-RELATED"/>
    <property type="match status" value="1"/>
</dbReference>
<reference evidence="3" key="5">
    <citation type="journal article" date="2018" name="Nat. Plants">
        <title>Whole-genome landscape of Medicago truncatula symbiotic genes.</title>
        <authorList>
            <person name="Pecrix Y."/>
            <person name="Gamas P."/>
            <person name="Carrere S."/>
        </authorList>
    </citation>
    <scope>NUCLEOTIDE SEQUENCE</scope>
    <source>
        <tissue evidence="3">Leaves</tissue>
    </source>
</reference>
<reference evidence="2 5" key="1">
    <citation type="journal article" date="2011" name="Nature">
        <title>The Medicago genome provides insight into the evolution of rhizobial symbioses.</title>
        <authorList>
            <person name="Young N.D."/>
            <person name="Debelle F."/>
            <person name="Oldroyd G.E."/>
            <person name="Geurts R."/>
            <person name="Cannon S.B."/>
            <person name="Udvardi M.K."/>
            <person name="Benedito V.A."/>
            <person name="Mayer K.F."/>
            <person name="Gouzy J."/>
            <person name="Schoof H."/>
            <person name="Van de Peer Y."/>
            <person name="Proost S."/>
            <person name="Cook D.R."/>
            <person name="Meyers B.C."/>
            <person name="Spannagl M."/>
            <person name="Cheung F."/>
            <person name="De Mita S."/>
            <person name="Krishnakumar V."/>
            <person name="Gundlach H."/>
            <person name="Zhou S."/>
            <person name="Mudge J."/>
            <person name="Bharti A.K."/>
            <person name="Murray J.D."/>
            <person name="Naoumkina M.A."/>
            <person name="Rosen B."/>
            <person name="Silverstein K.A."/>
            <person name="Tang H."/>
            <person name="Rombauts S."/>
            <person name="Zhao P.X."/>
            <person name="Zhou P."/>
            <person name="Barbe V."/>
            <person name="Bardou P."/>
            <person name="Bechner M."/>
            <person name="Bellec A."/>
            <person name="Berger A."/>
            <person name="Berges H."/>
            <person name="Bidwell S."/>
            <person name="Bisseling T."/>
            <person name="Choisne N."/>
            <person name="Couloux A."/>
            <person name="Denny R."/>
            <person name="Deshpande S."/>
            <person name="Dai X."/>
            <person name="Doyle J.J."/>
            <person name="Dudez A.M."/>
            <person name="Farmer A.D."/>
            <person name="Fouteau S."/>
            <person name="Franken C."/>
            <person name="Gibelin C."/>
            <person name="Gish J."/>
            <person name="Goldstein S."/>
            <person name="Gonzalez A.J."/>
            <person name="Green P.J."/>
            <person name="Hallab A."/>
            <person name="Hartog M."/>
            <person name="Hua A."/>
            <person name="Humphray S.J."/>
            <person name="Jeong D.H."/>
            <person name="Jing Y."/>
            <person name="Jocker A."/>
            <person name="Kenton S.M."/>
            <person name="Kim D.J."/>
            <person name="Klee K."/>
            <person name="Lai H."/>
            <person name="Lang C."/>
            <person name="Lin S."/>
            <person name="Macmil S.L."/>
            <person name="Magdelenat G."/>
            <person name="Matthews L."/>
            <person name="McCorrison J."/>
            <person name="Monaghan E.L."/>
            <person name="Mun J.H."/>
            <person name="Najar F.Z."/>
            <person name="Nicholson C."/>
            <person name="Noirot C."/>
            <person name="O'Bleness M."/>
            <person name="Paule C.R."/>
            <person name="Poulain J."/>
            <person name="Prion F."/>
            <person name="Qin B."/>
            <person name="Qu C."/>
            <person name="Retzel E.F."/>
            <person name="Riddle C."/>
            <person name="Sallet E."/>
            <person name="Samain S."/>
            <person name="Samson N."/>
            <person name="Sanders I."/>
            <person name="Saurat O."/>
            <person name="Scarpelli C."/>
            <person name="Schiex T."/>
            <person name="Segurens B."/>
            <person name="Severin A.J."/>
            <person name="Sherrier D.J."/>
            <person name="Shi R."/>
            <person name="Sims S."/>
            <person name="Singer S.R."/>
            <person name="Sinharoy S."/>
            <person name="Sterck L."/>
            <person name="Viollet A."/>
            <person name="Wang B.B."/>
            <person name="Wang K."/>
            <person name="Wang M."/>
            <person name="Wang X."/>
            <person name="Warfsmann J."/>
            <person name="Weissenbach J."/>
            <person name="White D.D."/>
            <person name="White J.D."/>
            <person name="Wiley G.B."/>
            <person name="Wincker P."/>
            <person name="Xing Y."/>
            <person name="Yang L."/>
            <person name="Yao Z."/>
            <person name="Ying F."/>
            <person name="Zhai J."/>
            <person name="Zhou L."/>
            <person name="Zuber A."/>
            <person name="Denarie J."/>
            <person name="Dixon R.A."/>
            <person name="May G.D."/>
            <person name="Schwartz D.C."/>
            <person name="Rogers J."/>
            <person name="Quetier F."/>
            <person name="Town C.D."/>
            <person name="Roe B.A."/>
        </authorList>
    </citation>
    <scope>NUCLEOTIDE SEQUENCE [LARGE SCALE GENOMIC DNA]</scope>
    <source>
        <strain evidence="2">A17</strain>
        <strain evidence="4 5">cv. Jemalong A17</strain>
    </source>
</reference>
<dbReference type="Proteomes" id="UP000002051">
    <property type="component" value="Unassembled WGS sequence"/>
</dbReference>
<evidence type="ECO:0000313" key="3">
    <source>
        <dbReference type="EMBL" id="RHN48497.1"/>
    </source>
</evidence>
<dbReference type="eggNOG" id="ENOG502S10P">
    <property type="taxonomic scope" value="Eukaryota"/>
</dbReference>
<dbReference type="PANTHER" id="PTHR31374:SF9">
    <property type="entry name" value="AUXIN-RESPONSIVE FAMILY PROTEIN"/>
    <property type="match status" value="1"/>
</dbReference>
<dbReference type="Gramene" id="rna43217">
    <property type="protein sequence ID" value="RHN48497.1"/>
    <property type="gene ID" value="gene43217"/>
</dbReference>
<dbReference type="OMA" id="FCETCCQ"/>
<comment type="similarity">
    <text evidence="1">Belongs to the ARG7 family.</text>
</comment>
<evidence type="ECO:0000313" key="2">
    <source>
        <dbReference type="EMBL" id="AES81883.1"/>
    </source>
</evidence>
<dbReference type="Pfam" id="PF02519">
    <property type="entry name" value="Auxin_inducible"/>
    <property type="match status" value="1"/>
</dbReference>
<dbReference type="PaxDb" id="3880-AES81883"/>
<dbReference type="Proteomes" id="UP000265566">
    <property type="component" value="Chromosome 7"/>
</dbReference>
<dbReference type="EMBL" id="CM001223">
    <property type="protein sequence ID" value="AES81883.1"/>
    <property type="molecule type" value="Genomic_DNA"/>
</dbReference>
<dbReference type="OrthoDB" id="1840940at2759"/>
<name>G7L3U4_MEDTR</name>
<evidence type="ECO:0000313" key="4">
    <source>
        <dbReference type="EnsemblPlants" id="AES81883"/>
    </source>
</evidence>
<dbReference type="GO" id="GO:0009733">
    <property type="term" value="P:response to auxin"/>
    <property type="evidence" value="ECO:0007669"/>
    <property type="project" value="InterPro"/>
</dbReference>
<keyword evidence="5" id="KW-1185">Reference proteome</keyword>
<reference evidence="2 5" key="2">
    <citation type="journal article" date="2014" name="BMC Genomics">
        <title>An improved genome release (version Mt4.0) for the model legume Medicago truncatula.</title>
        <authorList>
            <person name="Tang H."/>
            <person name="Krishnakumar V."/>
            <person name="Bidwell S."/>
            <person name="Rosen B."/>
            <person name="Chan A."/>
            <person name="Zhou S."/>
            <person name="Gentzbittel L."/>
            <person name="Childs K.L."/>
            <person name="Yandell M."/>
            <person name="Gundlach H."/>
            <person name="Mayer K.F."/>
            <person name="Schwartz D.C."/>
            <person name="Town C.D."/>
        </authorList>
    </citation>
    <scope>GENOME REANNOTATION</scope>
    <source>
        <strain evidence="4 5">cv. Jemalong A17</strain>
    </source>
</reference>
<dbReference type="AlphaFoldDB" id="G7L3U4"/>
<gene>
    <name evidence="4" type="primary">11420964</name>
    <name evidence="2" type="ordered locus">MTR_7g101740</name>
    <name evidence="3" type="ORF">MtrunA17_Chr7g0264401</name>
</gene>
<dbReference type="EMBL" id="PSQE01000007">
    <property type="protein sequence ID" value="RHN48497.1"/>
    <property type="molecule type" value="Genomic_DNA"/>
</dbReference>
<evidence type="ECO:0000313" key="5">
    <source>
        <dbReference type="Proteomes" id="UP000002051"/>
    </source>
</evidence>